<dbReference type="InterPro" id="IPR048933">
    <property type="entry name" value="B_lactamase-like_C"/>
</dbReference>
<dbReference type="PANTHER" id="PTHR23131:SF4">
    <property type="entry name" value="METALLO-BETA-LACTAMASE SUPERFAMILY POTEIN"/>
    <property type="match status" value="1"/>
</dbReference>
<evidence type="ECO:0000313" key="2">
    <source>
        <dbReference type="EMBL" id="UZP73593.1"/>
    </source>
</evidence>
<dbReference type="SUPFAM" id="SSF56281">
    <property type="entry name" value="Metallo-hydrolase/oxidoreductase"/>
    <property type="match status" value="1"/>
</dbReference>
<feature type="domain" description="Metallo-beta-lactamase" evidence="1">
    <location>
        <begin position="45"/>
        <end position="262"/>
    </location>
</feature>
<dbReference type="InterPro" id="IPR001279">
    <property type="entry name" value="Metallo-B-lactamas"/>
</dbReference>
<organism evidence="2 3">
    <name type="scientific">Candidatus Paraluminiphilus aquimaris</name>
    <dbReference type="NCBI Taxonomy" id="2518994"/>
    <lineage>
        <taxon>Bacteria</taxon>
        <taxon>Pseudomonadati</taxon>
        <taxon>Pseudomonadota</taxon>
        <taxon>Gammaproteobacteria</taxon>
        <taxon>Cellvibrionales</taxon>
        <taxon>Halieaceae</taxon>
        <taxon>Candidatus Paraluminiphilus</taxon>
    </lineage>
</organism>
<dbReference type="Gene3D" id="3.60.15.10">
    <property type="entry name" value="Ribonuclease Z/Hydroxyacylglutathione hydrolase-like"/>
    <property type="match status" value="1"/>
</dbReference>
<name>A0ABY6Q5M3_9GAMM</name>
<proteinExistence type="predicted"/>
<reference evidence="2 3" key="1">
    <citation type="submission" date="2019-02" db="EMBL/GenBank/DDBJ databases">
        <title>Halieaceae_genomes.</title>
        <authorList>
            <person name="Li S.-H."/>
        </authorList>
    </citation>
    <scope>NUCLEOTIDE SEQUENCE [LARGE SCALE GENOMIC DNA]</scope>
    <source>
        <strain evidence="2 3">JH123</strain>
    </source>
</reference>
<dbReference type="RefSeq" id="WP_279242391.1">
    <property type="nucleotide sequence ID" value="NZ_CP036501.1"/>
</dbReference>
<dbReference type="PANTHER" id="PTHR23131">
    <property type="entry name" value="ENDORIBONUCLEASE LACTB2"/>
    <property type="match status" value="1"/>
</dbReference>
<accession>A0ABY6Q5M3</accession>
<protein>
    <submittedName>
        <fullName evidence="2">MBL fold metallo-hydrolase</fullName>
    </submittedName>
</protein>
<evidence type="ECO:0000259" key="1">
    <source>
        <dbReference type="SMART" id="SM00849"/>
    </source>
</evidence>
<dbReference type="Gene3D" id="1.10.10.10">
    <property type="entry name" value="Winged helix-like DNA-binding domain superfamily/Winged helix DNA-binding domain"/>
    <property type="match status" value="1"/>
</dbReference>
<keyword evidence="3" id="KW-1185">Reference proteome</keyword>
<gene>
    <name evidence="2" type="ORF">E0F26_02080</name>
</gene>
<dbReference type="Pfam" id="PF00753">
    <property type="entry name" value="Lactamase_B"/>
    <property type="match status" value="1"/>
</dbReference>
<evidence type="ECO:0000313" key="3">
    <source>
        <dbReference type="Proteomes" id="UP001317963"/>
    </source>
</evidence>
<dbReference type="Pfam" id="PF21221">
    <property type="entry name" value="B_lactamase-like_C"/>
    <property type="match status" value="1"/>
</dbReference>
<dbReference type="EMBL" id="CP036501">
    <property type="protein sequence ID" value="UZP73593.1"/>
    <property type="molecule type" value="Genomic_DNA"/>
</dbReference>
<dbReference type="InterPro" id="IPR036866">
    <property type="entry name" value="RibonucZ/Hydroxyglut_hydro"/>
</dbReference>
<sequence>MMVNEEYRGLVYPWGRKSPVNFGEPMEVAPGVWWVRFKMPGGLDHINIWLLEEEGGWTVVDTCMKLDSAKAQWEQLFTGFMQGKPVLRVICTHLHPDHIGLAGWLCERFDCEVWMTRSEYLNGSLLLSYTSDEIPKTALTFYKRAGFTEELMSSYQERFGTFGKMSEPLPHSYRRIVDLETINIGDHYWQVVIGQGHSPEHACLYCPGLKLIIAGDQILPRITPNVSVFPTEPEGNPLEYWLSSNTRLLDILPEDLLVLPAHQSPFKGARTRLNQIIDGHRQSLAQLYNHLSEPKTVPECFTPLFNRVLKEHEVHLATGETVAHLNYLVQRGNVNRKINAEGLYTYHANPNSQFIHADDVAA</sequence>
<dbReference type="InterPro" id="IPR036388">
    <property type="entry name" value="WH-like_DNA-bd_sf"/>
</dbReference>
<dbReference type="Proteomes" id="UP001317963">
    <property type="component" value="Chromosome"/>
</dbReference>
<dbReference type="SMART" id="SM00849">
    <property type="entry name" value="Lactamase_B"/>
    <property type="match status" value="1"/>
</dbReference>
<dbReference type="InterPro" id="IPR050662">
    <property type="entry name" value="Sec-metab_biosynth-thioest"/>
</dbReference>